<feature type="chain" id="PRO_5026194060" evidence="5">
    <location>
        <begin position="21"/>
        <end position="889"/>
    </location>
</feature>
<name>A0A6F9DM85_9ASCI</name>
<dbReference type="GO" id="GO:0007165">
    <property type="term" value="P:signal transduction"/>
    <property type="evidence" value="ECO:0007669"/>
    <property type="project" value="TreeGrafter"/>
</dbReference>
<dbReference type="AlphaFoldDB" id="A0A6F9DM85"/>
<dbReference type="Pfam" id="PF02191">
    <property type="entry name" value="OLF"/>
    <property type="match status" value="1"/>
</dbReference>
<evidence type="ECO:0000256" key="4">
    <source>
        <dbReference type="SAM" id="MobiDB-lite"/>
    </source>
</evidence>
<dbReference type="PANTHER" id="PTHR23192:SF87">
    <property type="entry name" value="AMASSIN-3"/>
    <property type="match status" value="1"/>
</dbReference>
<feature type="signal peptide" evidence="5">
    <location>
        <begin position="1"/>
        <end position="20"/>
    </location>
</feature>
<feature type="region of interest" description="Disordered" evidence="4">
    <location>
        <begin position="345"/>
        <end position="393"/>
    </location>
</feature>
<evidence type="ECO:0000256" key="1">
    <source>
        <dbReference type="ARBA" id="ARBA00004613"/>
    </source>
</evidence>
<evidence type="ECO:0000256" key="2">
    <source>
        <dbReference type="ARBA" id="ARBA00022525"/>
    </source>
</evidence>
<evidence type="ECO:0000256" key="3">
    <source>
        <dbReference type="PROSITE-ProRule" id="PRU00446"/>
    </source>
</evidence>
<dbReference type="PROSITE" id="PS51132">
    <property type="entry name" value="OLF"/>
    <property type="match status" value="1"/>
</dbReference>
<proteinExistence type="evidence at transcript level"/>
<dbReference type="InterPro" id="IPR050605">
    <property type="entry name" value="Olfactomedin-like_domain"/>
</dbReference>
<sequence length="889" mass="98663">MTRPHLFICAFLTTLGLSLAFEAEILHNAASQIRSVSEGSDCRCSCVLNPVDHGPCPDKPNIRNIRFTIDTISGGSDCRCSCYAPTPTDTCQQTTDTSSRDDDAITGSRNGDVAESVKRATTASDLNTIRSSFQDVTRALIDLGQLLSISTSNNESIPLKSSLTKLSEQLETEEQHNQTDLNGKKDLEVIDEHQISSNETKQNQSDSSPNLNPTSEDEVETFIAEVLLEINGTEEANSNTSDALQQDSNSVVITTSFAVEDLFRTVASKEGVSENAFVATTPATIARIPDVTKATVVVTEESWTSAGSFTDATIKVEADEATELIRQEEALVRPRLVKAPQVRETVTPKPNSTQNHSQTTIIENGTTKNPSTTPKAIEPTTASITPHASVQSTEAVTFEQTYAITDSTSATTTKEMETTAVTESTQASLAAVSPRQSYVPYRDSNFDLTKENKPSDKAKVTEEYNYEYDDNEEAFDTVQSPLVEGKVVDPDEDDFDVNATQADVQIMTTMGLVSSKTPLPKSLAPTFSTTTENSTQNKTVATIPVTVTATPTATSAQKLTTMAATSTTTTISPSQSGDGDLRASYYSPMDDEGNVDSSEVELSEDEFYFDYEEETTTAPPPLSTTTPPARCGTLFNLSSPYLVHDFGRREGNWFTDPLASGPERNKIYVTNFYYGNTLIEFDSMANFKDFRWSHSHMLPYSWIGTGHIVYNGSFYYNRAFSRNIIKYNLKQRFVSAWGHLRNAVYDSTTPFTWRGHTMVHMAADESGLWVIYAAHSDFGRHANSQHYVVNKINPVDLQTIQSWRTPIRRRGISHLFIICGVVYATDRYDSRRARITHAFDTHTGVRRLLFIPFHNQFAYNVQLLYNPKEKRIYSWDKGHQMLYDISFTY</sequence>
<dbReference type="EMBL" id="LR788700">
    <property type="protein sequence ID" value="CAB3264562.1"/>
    <property type="molecule type" value="mRNA"/>
</dbReference>
<evidence type="ECO:0000313" key="7">
    <source>
        <dbReference type="EMBL" id="CAB3264562.1"/>
    </source>
</evidence>
<dbReference type="PANTHER" id="PTHR23192">
    <property type="entry name" value="OLFACTOMEDIN-RELATED"/>
    <property type="match status" value="1"/>
</dbReference>
<accession>A0A6F9DM85</accession>
<feature type="region of interest" description="Disordered" evidence="4">
    <location>
        <begin position="195"/>
        <end position="217"/>
    </location>
</feature>
<keyword evidence="5" id="KW-0732">Signal</keyword>
<organism evidence="7">
    <name type="scientific">Phallusia mammillata</name>
    <dbReference type="NCBI Taxonomy" id="59560"/>
    <lineage>
        <taxon>Eukaryota</taxon>
        <taxon>Metazoa</taxon>
        <taxon>Chordata</taxon>
        <taxon>Tunicata</taxon>
        <taxon>Ascidiacea</taxon>
        <taxon>Phlebobranchia</taxon>
        <taxon>Ascidiidae</taxon>
        <taxon>Phallusia</taxon>
    </lineage>
</organism>
<feature type="compositionally biased region" description="Polar residues" evidence="4">
    <location>
        <begin position="348"/>
        <end position="393"/>
    </location>
</feature>
<feature type="domain" description="Olfactomedin-like" evidence="6">
    <location>
        <begin position="630"/>
        <end position="889"/>
    </location>
</feature>
<evidence type="ECO:0000256" key="5">
    <source>
        <dbReference type="SAM" id="SignalP"/>
    </source>
</evidence>
<dbReference type="InterPro" id="IPR003112">
    <property type="entry name" value="Olfac-like_dom"/>
</dbReference>
<gene>
    <name evidence="7" type="primary">Olfml2a</name>
</gene>
<dbReference type="SMART" id="SM00284">
    <property type="entry name" value="OLF"/>
    <property type="match status" value="1"/>
</dbReference>
<feature type="compositionally biased region" description="Polar residues" evidence="4">
    <location>
        <begin position="195"/>
        <end position="214"/>
    </location>
</feature>
<reference evidence="7" key="1">
    <citation type="submission" date="2020-04" db="EMBL/GenBank/DDBJ databases">
        <authorList>
            <person name="Neveu A P."/>
        </authorList>
    </citation>
    <scope>NUCLEOTIDE SEQUENCE</scope>
    <source>
        <tissue evidence="7">Whole embryo</tissue>
    </source>
</reference>
<evidence type="ECO:0000259" key="6">
    <source>
        <dbReference type="PROSITE" id="PS51132"/>
    </source>
</evidence>
<protein>
    <submittedName>
        <fullName evidence="7">Olfactomedin-like protein 2A</fullName>
    </submittedName>
</protein>
<comment type="caution">
    <text evidence="3">Lacks conserved residue(s) required for the propagation of feature annotation.</text>
</comment>
<keyword evidence="2" id="KW-0964">Secreted</keyword>
<comment type="subcellular location">
    <subcellularLocation>
        <location evidence="1">Secreted</location>
    </subcellularLocation>
</comment>
<feature type="region of interest" description="Disordered" evidence="4">
    <location>
        <begin position="89"/>
        <end position="116"/>
    </location>
</feature>
<dbReference type="GO" id="GO:0005615">
    <property type="term" value="C:extracellular space"/>
    <property type="evidence" value="ECO:0007669"/>
    <property type="project" value="TreeGrafter"/>
</dbReference>